<name>A0A0C9UGL0_SPHS4</name>
<dbReference type="HOGENOM" id="CLU_012886_3_1_1"/>
<feature type="compositionally biased region" description="Polar residues" evidence="1">
    <location>
        <begin position="25"/>
        <end position="50"/>
    </location>
</feature>
<evidence type="ECO:0000256" key="1">
    <source>
        <dbReference type="SAM" id="MobiDB-lite"/>
    </source>
</evidence>
<protein>
    <submittedName>
        <fullName evidence="2">Uncharacterized protein</fullName>
    </submittedName>
</protein>
<sequence length="289" mass="31707">MSHHRGPRRMRAEELSAADVEDSEPTTGLTTGDLMNSLSLSVDPQQSPGRLTSEHPEDPHATAYGSQTAPSREQSPVRVELCSHTATQGLSPSRLAGVDPGRVSPTRGDTEEHFILPTSEVVVLRQEYSEFITLKDNAEIVLAEAMEAMERLNTVFSRARASMNRMSPRMKELLLVPVSQASGKTFEPSNNRAHDRAAAQAATQHIIDQTSMIGSAPIAGADECARTTRSRVTGDRYSRVPCSWNIPEDVPNTARVEQSEAHTVYARDTPEARVSDTSHVRLTRDIHMT</sequence>
<proteinExistence type="predicted"/>
<feature type="region of interest" description="Disordered" evidence="1">
    <location>
        <begin position="1"/>
        <end position="109"/>
    </location>
</feature>
<dbReference type="AlphaFoldDB" id="A0A0C9UGL0"/>
<reference evidence="2 3" key="1">
    <citation type="submission" date="2014-06" db="EMBL/GenBank/DDBJ databases">
        <title>Evolutionary Origins and Diversification of the Mycorrhizal Mutualists.</title>
        <authorList>
            <consortium name="DOE Joint Genome Institute"/>
            <consortium name="Mycorrhizal Genomics Consortium"/>
            <person name="Kohler A."/>
            <person name="Kuo A."/>
            <person name="Nagy L.G."/>
            <person name="Floudas D."/>
            <person name="Copeland A."/>
            <person name="Barry K.W."/>
            <person name="Cichocki N."/>
            <person name="Veneault-Fourrey C."/>
            <person name="LaButti K."/>
            <person name="Lindquist E.A."/>
            <person name="Lipzen A."/>
            <person name="Lundell T."/>
            <person name="Morin E."/>
            <person name="Murat C."/>
            <person name="Riley R."/>
            <person name="Ohm R."/>
            <person name="Sun H."/>
            <person name="Tunlid A."/>
            <person name="Henrissat B."/>
            <person name="Grigoriev I.V."/>
            <person name="Hibbett D.S."/>
            <person name="Martin F."/>
        </authorList>
    </citation>
    <scope>NUCLEOTIDE SEQUENCE [LARGE SCALE GENOMIC DNA]</scope>
    <source>
        <strain evidence="2 3">SS14</strain>
    </source>
</reference>
<organism evidence="2 3">
    <name type="scientific">Sphaerobolus stellatus (strain SS14)</name>
    <dbReference type="NCBI Taxonomy" id="990650"/>
    <lineage>
        <taxon>Eukaryota</taxon>
        <taxon>Fungi</taxon>
        <taxon>Dikarya</taxon>
        <taxon>Basidiomycota</taxon>
        <taxon>Agaricomycotina</taxon>
        <taxon>Agaricomycetes</taxon>
        <taxon>Phallomycetidae</taxon>
        <taxon>Geastrales</taxon>
        <taxon>Sphaerobolaceae</taxon>
        <taxon>Sphaerobolus</taxon>
    </lineage>
</organism>
<dbReference type="EMBL" id="KN837131">
    <property type="protein sequence ID" value="KIJ42208.1"/>
    <property type="molecule type" value="Genomic_DNA"/>
</dbReference>
<evidence type="ECO:0000313" key="2">
    <source>
        <dbReference type="EMBL" id="KIJ42208.1"/>
    </source>
</evidence>
<accession>A0A0C9UGL0</accession>
<keyword evidence="3" id="KW-1185">Reference proteome</keyword>
<dbReference type="Proteomes" id="UP000054279">
    <property type="component" value="Unassembled WGS sequence"/>
</dbReference>
<gene>
    <name evidence="2" type="ORF">M422DRAFT_254602</name>
</gene>
<feature type="compositionally biased region" description="Polar residues" evidence="1">
    <location>
        <begin position="64"/>
        <end position="74"/>
    </location>
</feature>
<evidence type="ECO:0000313" key="3">
    <source>
        <dbReference type="Proteomes" id="UP000054279"/>
    </source>
</evidence>